<protein>
    <submittedName>
        <fullName evidence="3">Uncharacterized protein</fullName>
    </submittedName>
</protein>
<dbReference type="AlphaFoldDB" id="A0A1G2U2P7"/>
<comment type="caution">
    <text evidence="3">The sequence shown here is derived from an EMBL/GenBank/DDBJ whole genome shotgun (WGS) entry which is preliminary data.</text>
</comment>
<keyword evidence="1" id="KW-0175">Coiled coil</keyword>
<organism evidence="3 4">
    <name type="scientific">Candidatus Zambryskibacteria bacterium RIFCSPLOWO2_01_FULL_45_21</name>
    <dbReference type="NCBI Taxonomy" id="1802761"/>
    <lineage>
        <taxon>Bacteria</taxon>
        <taxon>Candidatus Zambryskiibacteriota</taxon>
    </lineage>
</organism>
<name>A0A1G2U2P7_9BACT</name>
<dbReference type="EMBL" id="MHWE01000023">
    <property type="protein sequence ID" value="OHB03072.1"/>
    <property type="molecule type" value="Genomic_DNA"/>
</dbReference>
<evidence type="ECO:0000256" key="2">
    <source>
        <dbReference type="SAM" id="MobiDB-lite"/>
    </source>
</evidence>
<feature type="coiled-coil region" evidence="1">
    <location>
        <begin position="165"/>
        <end position="192"/>
    </location>
</feature>
<feature type="region of interest" description="Disordered" evidence="2">
    <location>
        <begin position="23"/>
        <end position="46"/>
    </location>
</feature>
<accession>A0A1G2U2P7</accession>
<evidence type="ECO:0000313" key="4">
    <source>
        <dbReference type="Proteomes" id="UP000176800"/>
    </source>
</evidence>
<evidence type="ECO:0000256" key="1">
    <source>
        <dbReference type="SAM" id="Coils"/>
    </source>
</evidence>
<proteinExistence type="predicted"/>
<reference evidence="3 4" key="1">
    <citation type="journal article" date="2016" name="Nat. Commun.">
        <title>Thousands of microbial genomes shed light on interconnected biogeochemical processes in an aquifer system.</title>
        <authorList>
            <person name="Anantharaman K."/>
            <person name="Brown C.T."/>
            <person name="Hug L.A."/>
            <person name="Sharon I."/>
            <person name="Castelle C.J."/>
            <person name="Probst A.J."/>
            <person name="Thomas B.C."/>
            <person name="Singh A."/>
            <person name="Wilkins M.J."/>
            <person name="Karaoz U."/>
            <person name="Brodie E.L."/>
            <person name="Williams K.H."/>
            <person name="Hubbard S.S."/>
            <person name="Banfield J.F."/>
        </authorList>
    </citation>
    <scope>NUCLEOTIDE SEQUENCE [LARGE SCALE GENOMIC DNA]</scope>
</reference>
<dbReference type="Proteomes" id="UP000176800">
    <property type="component" value="Unassembled WGS sequence"/>
</dbReference>
<gene>
    <name evidence="3" type="ORF">A3B14_00205</name>
</gene>
<evidence type="ECO:0000313" key="3">
    <source>
        <dbReference type="EMBL" id="OHB03072.1"/>
    </source>
</evidence>
<sequence>MAEERKGLLGRLGGSRIADLLFEKPDDAGATGKSKKASRPGPELSEAKQRLAAMDVALVETGEGKVDKVTYDSLYEDVVLSQPTPFTSFLEQVETLQGVIPDERTLFAAAAKTCKQTEGAILLAISQHLAVLDRERKEVATEASRQTSQAVGTREARRGEINSKVSEIDEEIGRLKEQQRRLREEFEKLGEEIKTQSAAIENGCKVFEAAATALQHDLEEKKGKIVLYLKGA</sequence>